<dbReference type="PANTHER" id="PTHR31182">
    <property type="entry name" value="C2 NT-TYPE DOMAIN-CONTAINING PROTEIN"/>
    <property type="match status" value="1"/>
</dbReference>
<feature type="region of interest" description="Disordered" evidence="1">
    <location>
        <begin position="635"/>
        <end position="669"/>
    </location>
</feature>
<evidence type="ECO:0000259" key="2">
    <source>
        <dbReference type="PROSITE" id="PS51840"/>
    </source>
</evidence>
<feature type="region of interest" description="Disordered" evidence="1">
    <location>
        <begin position="237"/>
        <end position="287"/>
    </location>
</feature>
<dbReference type="InterPro" id="IPR019448">
    <property type="entry name" value="NT-C2"/>
</dbReference>
<reference evidence="3 4" key="1">
    <citation type="submission" date="2019-11" db="EMBL/GenBank/DDBJ databases">
        <title>Whole genome sequence of Oryza granulata.</title>
        <authorList>
            <person name="Li W."/>
        </authorList>
    </citation>
    <scope>NUCLEOTIDE SEQUENCE [LARGE SCALE GENOMIC DNA]</scope>
    <source>
        <strain evidence="4">cv. Menghai</strain>
        <tissue evidence="3">Leaf</tissue>
    </source>
</reference>
<evidence type="ECO:0000313" key="3">
    <source>
        <dbReference type="EMBL" id="KAF0911258.1"/>
    </source>
</evidence>
<organism evidence="3 4">
    <name type="scientific">Oryza meyeriana var. granulata</name>
    <dbReference type="NCBI Taxonomy" id="110450"/>
    <lineage>
        <taxon>Eukaryota</taxon>
        <taxon>Viridiplantae</taxon>
        <taxon>Streptophyta</taxon>
        <taxon>Embryophyta</taxon>
        <taxon>Tracheophyta</taxon>
        <taxon>Spermatophyta</taxon>
        <taxon>Magnoliopsida</taxon>
        <taxon>Liliopsida</taxon>
        <taxon>Poales</taxon>
        <taxon>Poaceae</taxon>
        <taxon>BOP clade</taxon>
        <taxon>Oryzoideae</taxon>
        <taxon>Oryzeae</taxon>
        <taxon>Oryzinae</taxon>
        <taxon>Oryza</taxon>
        <taxon>Oryza meyeriana</taxon>
    </lineage>
</organism>
<name>A0A6G1DF61_9ORYZ</name>
<gene>
    <name evidence="3" type="ORF">E2562_008017</name>
</gene>
<proteinExistence type="predicted"/>
<accession>A0A6G1DF61</accession>
<evidence type="ECO:0000313" key="4">
    <source>
        <dbReference type="Proteomes" id="UP000479710"/>
    </source>
</evidence>
<feature type="compositionally biased region" description="Basic and acidic residues" evidence="1">
    <location>
        <begin position="635"/>
        <end position="653"/>
    </location>
</feature>
<evidence type="ECO:0000256" key="1">
    <source>
        <dbReference type="SAM" id="MobiDB-lite"/>
    </source>
</evidence>
<feature type="domain" description="C2 NT-type" evidence="2">
    <location>
        <begin position="5"/>
        <end position="182"/>
    </location>
</feature>
<protein>
    <recommendedName>
        <fullName evidence="2">C2 NT-type domain-containing protein</fullName>
    </recommendedName>
</protein>
<feature type="region of interest" description="Disordered" evidence="1">
    <location>
        <begin position="186"/>
        <end position="215"/>
    </location>
</feature>
<feature type="compositionally biased region" description="Low complexity" evidence="1">
    <location>
        <begin position="201"/>
        <end position="212"/>
    </location>
</feature>
<dbReference type="Pfam" id="PF10358">
    <property type="entry name" value="NT-C2"/>
    <property type="match status" value="1"/>
</dbReference>
<sequence>MVARMWPWPPPARKFRVRLVVRRAEGLTPPPPPPPASSSPEVSLEALAEAKVAVEVRWKGPKASPLGSLRRVMHSNRTRLEAAAVADAVAAVAWEEEFEKVETFTSTSHRKAGAFHPWELAFSVFNDSNKGPKGELILGTASLNLAEYTSAVEEVEIILPLSVPNGAFESSPSLHLTLSLVDLGPPHQSADASQRSVATAPLSPSSGDSVPSSKDEVSSVIKAGLRNLKILTDLVSTRRSKKTNRDDDGSEDKCYVHSDGAEYPSDTDSLDEDLDDREQDDGLGGSTVRKSFSYGSLQSVNYAGGLLYAHARIDGEHGDWIYYSHRKSEVGYSVEQEASSTAEEPVVSISRKSLLPWRKKRKLNLRLLKVLKNKGEPLLKKGNGEEGGDDIDYDRRLLTTSDEHTLEGSESSISSMVSIFGDDNFVVGNWESKEVLSRDGHLKLSTQVFFASIDQRSERAAGESACTALVAVIADWFEANQDVMPIRSQFDSLIREGSLEWRKLCENETYRERFPDKHFDLETVLHAKIRPLTVAPNRSFIGFFQPESTEDGSGFDFLDGAMSFDNIWDEISRAAECSTDKPTLYIVSWNDHFFVLKVEASVYYIIDTLGERLYEGCNQAYILKFDDNTTIHKVPAEKKEANPDSSGRLKDSLDSSSTDQDSGTDTEECELVSKGKESCKEYIKSFLAAIPIRELQADIKKGIIASTPLHHRLQIEFHYTESCPDEVPPPAPLPTVEAPFEFSWPEPPPAMEVTLAPAVTVV</sequence>
<feature type="compositionally biased region" description="Basic and acidic residues" evidence="1">
    <location>
        <begin position="243"/>
        <end position="260"/>
    </location>
</feature>
<dbReference type="EMBL" id="SPHZ02000006">
    <property type="protein sequence ID" value="KAF0911258.1"/>
    <property type="molecule type" value="Genomic_DNA"/>
</dbReference>
<feature type="compositionally biased region" description="Acidic residues" evidence="1">
    <location>
        <begin position="268"/>
        <end position="281"/>
    </location>
</feature>
<dbReference type="PANTHER" id="PTHR31182:SF6">
    <property type="entry name" value="EXPRESSED PROTEIN"/>
    <property type="match status" value="1"/>
</dbReference>
<keyword evidence="4" id="KW-1185">Reference proteome</keyword>
<dbReference type="OrthoDB" id="733571at2759"/>
<dbReference type="Proteomes" id="UP000479710">
    <property type="component" value="Unassembled WGS sequence"/>
</dbReference>
<dbReference type="AlphaFoldDB" id="A0A6G1DF61"/>
<dbReference type="PROSITE" id="PS51840">
    <property type="entry name" value="C2_NT"/>
    <property type="match status" value="1"/>
</dbReference>
<comment type="caution">
    <text evidence="3">The sequence shown here is derived from an EMBL/GenBank/DDBJ whole genome shotgun (WGS) entry which is preliminary data.</text>
</comment>